<dbReference type="GO" id="GO:0005525">
    <property type="term" value="F:GTP binding"/>
    <property type="evidence" value="ECO:0007669"/>
    <property type="project" value="InterPro"/>
</dbReference>
<proteinExistence type="predicted"/>
<dbReference type="OrthoDB" id="974105at2"/>
<dbReference type="PANTHER" id="PTHR42698">
    <property type="entry name" value="GTPASE ERA"/>
    <property type="match status" value="1"/>
</dbReference>
<reference evidence="3 4" key="1">
    <citation type="submission" date="2018-11" db="EMBL/GenBank/DDBJ databases">
        <title>Sequencing the genomes of 1000 actinobacteria strains.</title>
        <authorList>
            <person name="Klenk H.-P."/>
        </authorList>
    </citation>
    <scope>NUCLEOTIDE SEQUENCE [LARGE SCALE GENOMIC DNA]</scope>
    <source>
        <strain evidence="3 4">DSM 12652</strain>
    </source>
</reference>
<dbReference type="SUPFAM" id="SSF52540">
    <property type="entry name" value="P-loop containing nucleoside triphosphate hydrolases"/>
    <property type="match status" value="1"/>
</dbReference>
<dbReference type="PANTHER" id="PTHR42698:SF1">
    <property type="entry name" value="GTPASE ERA, MITOCHONDRIAL"/>
    <property type="match status" value="1"/>
</dbReference>
<feature type="transmembrane region" description="Helical" evidence="1">
    <location>
        <begin position="443"/>
        <end position="464"/>
    </location>
</feature>
<dbReference type="Proteomes" id="UP000281738">
    <property type="component" value="Unassembled WGS sequence"/>
</dbReference>
<comment type="caution">
    <text evidence="3">The sequence shown here is derived from an EMBL/GenBank/DDBJ whole genome shotgun (WGS) entry which is preliminary data.</text>
</comment>
<protein>
    <submittedName>
        <fullName evidence="3">GTP-binding protein EngB required for normal cell division</fullName>
    </submittedName>
</protein>
<dbReference type="GO" id="GO:0000028">
    <property type="term" value="P:ribosomal small subunit assembly"/>
    <property type="evidence" value="ECO:0007669"/>
    <property type="project" value="TreeGrafter"/>
</dbReference>
<keyword evidence="1" id="KW-0812">Transmembrane</keyword>
<dbReference type="AlphaFoldDB" id="A0A3N2CVX4"/>
<evidence type="ECO:0000259" key="2">
    <source>
        <dbReference type="Pfam" id="PF01926"/>
    </source>
</evidence>
<keyword evidence="1" id="KW-1133">Transmembrane helix</keyword>
<dbReference type="Gene3D" id="3.40.50.300">
    <property type="entry name" value="P-loop containing nucleotide triphosphate hydrolases"/>
    <property type="match status" value="1"/>
</dbReference>
<dbReference type="GO" id="GO:0005829">
    <property type="term" value="C:cytosol"/>
    <property type="evidence" value="ECO:0007669"/>
    <property type="project" value="TreeGrafter"/>
</dbReference>
<keyword evidence="3" id="KW-0132">Cell division</keyword>
<keyword evidence="3" id="KW-0131">Cell cycle</keyword>
<gene>
    <name evidence="3" type="ORF">EDD33_2570</name>
</gene>
<evidence type="ECO:0000256" key="1">
    <source>
        <dbReference type="SAM" id="Phobius"/>
    </source>
</evidence>
<sequence length="553" mass="59605">MSGVVEGARRLLRRGDRLEERVAGLQEAAEASRGRVDDAVVDRADAVVRRAGTRLRLAGGHTVVALAGATGSGKSSTYNALVGLDIAATGVRRPTTSHAASCTWGEDPATELLDWLEVPPRHRVVRDSLLDDEVREDHAALEGLVLLDLPDHDSTEVAHHLEVERLIAMTDLMVFVLDPQKYADAALHQRFLAPLATHRDVMLVVLNHVDRVPAERRDAVMGDVRRLLALDGLEGVPVLATSARTGEGVDELRSEIATRVRDKAASRARLAGDVTDAAQGLAAATGGADPRELREKDRRGLHDALADAAGVPVVVDAVARATTVRGRQATGWPVTAWLSRFRPDPLRRLHLDRRTSGKDLVVAARSSLPGPGQVQHARVESAVRGLSDRVAEGLSPDWSRAVRRASTSRFDELDDRLDRVASTTDLGMDGLPAWTRGVRLLQWVLLVAAVVGALWLGALAFLAYLQLADLAAPDYQGLPVPTLLLLGGVVLGLGLALLSRLLIRLTARSRARRAEKRLRVGVVEVADDLVVGPLQAELAAHRRAVEGLRTARR</sequence>
<dbReference type="InterPro" id="IPR006073">
    <property type="entry name" value="GTP-bd"/>
</dbReference>
<evidence type="ECO:0000313" key="4">
    <source>
        <dbReference type="Proteomes" id="UP000281738"/>
    </source>
</evidence>
<dbReference type="EMBL" id="RKHO01000001">
    <property type="protein sequence ID" value="ROR91697.1"/>
    <property type="molecule type" value="Genomic_DNA"/>
</dbReference>
<dbReference type="GO" id="GO:0051301">
    <property type="term" value="P:cell division"/>
    <property type="evidence" value="ECO:0007669"/>
    <property type="project" value="UniProtKB-KW"/>
</dbReference>
<feature type="domain" description="G" evidence="2">
    <location>
        <begin position="64"/>
        <end position="207"/>
    </location>
</feature>
<feature type="transmembrane region" description="Helical" evidence="1">
    <location>
        <begin position="484"/>
        <end position="503"/>
    </location>
</feature>
<dbReference type="GO" id="GO:0043024">
    <property type="term" value="F:ribosomal small subunit binding"/>
    <property type="evidence" value="ECO:0007669"/>
    <property type="project" value="TreeGrafter"/>
</dbReference>
<dbReference type="Pfam" id="PF01926">
    <property type="entry name" value="MMR_HSR1"/>
    <property type="match status" value="1"/>
</dbReference>
<keyword evidence="1" id="KW-0472">Membrane</keyword>
<dbReference type="RefSeq" id="WP_123391301.1">
    <property type="nucleotide sequence ID" value="NZ_RKHO01000001.1"/>
</dbReference>
<keyword evidence="4" id="KW-1185">Reference proteome</keyword>
<dbReference type="InterPro" id="IPR027417">
    <property type="entry name" value="P-loop_NTPase"/>
</dbReference>
<name>A0A3N2CVX4_9ACTN</name>
<dbReference type="InterPro" id="IPR005662">
    <property type="entry name" value="GTPase_Era-like"/>
</dbReference>
<accession>A0A3N2CVX4</accession>
<evidence type="ECO:0000313" key="3">
    <source>
        <dbReference type="EMBL" id="ROR91697.1"/>
    </source>
</evidence>
<dbReference type="GO" id="GO:0019843">
    <property type="term" value="F:rRNA binding"/>
    <property type="evidence" value="ECO:0007669"/>
    <property type="project" value="TreeGrafter"/>
</dbReference>
<organism evidence="3 4">
    <name type="scientific">Nocardioides aurantiacus</name>
    <dbReference type="NCBI Taxonomy" id="86796"/>
    <lineage>
        <taxon>Bacteria</taxon>
        <taxon>Bacillati</taxon>
        <taxon>Actinomycetota</taxon>
        <taxon>Actinomycetes</taxon>
        <taxon>Propionibacteriales</taxon>
        <taxon>Nocardioidaceae</taxon>
        <taxon>Nocardioides</taxon>
    </lineage>
</organism>